<dbReference type="InterPro" id="IPR000994">
    <property type="entry name" value="Pept_M24"/>
</dbReference>
<dbReference type="InterPro" id="IPR000587">
    <property type="entry name" value="Creatinase_N"/>
</dbReference>
<evidence type="ECO:0000259" key="2">
    <source>
        <dbReference type="Pfam" id="PF01321"/>
    </source>
</evidence>
<dbReference type="SUPFAM" id="SSF55920">
    <property type="entry name" value="Creatinase/aminopeptidase"/>
    <property type="match status" value="1"/>
</dbReference>
<comment type="caution">
    <text evidence="3">The sequence shown here is derived from an EMBL/GenBank/DDBJ whole genome shotgun (WGS) entry which is preliminary data.</text>
</comment>
<dbReference type="Gene3D" id="3.90.230.10">
    <property type="entry name" value="Creatinase/methionine aminopeptidase superfamily"/>
    <property type="match status" value="1"/>
</dbReference>
<dbReference type="PANTHER" id="PTHR46112">
    <property type="entry name" value="AMINOPEPTIDASE"/>
    <property type="match status" value="1"/>
</dbReference>
<dbReference type="PANTHER" id="PTHR46112:SF3">
    <property type="entry name" value="AMINOPEPTIDASE YPDF"/>
    <property type="match status" value="1"/>
</dbReference>
<dbReference type="Gene3D" id="3.40.350.10">
    <property type="entry name" value="Creatinase/prolidase N-terminal domain"/>
    <property type="match status" value="1"/>
</dbReference>
<dbReference type="KEGG" id="cyz:C3B44_05700"/>
<dbReference type="SUPFAM" id="SSF53092">
    <property type="entry name" value="Creatinase/prolidase N-terminal domain"/>
    <property type="match status" value="1"/>
</dbReference>
<feature type="domain" description="Peptidase M24" evidence="1">
    <location>
        <begin position="129"/>
        <end position="330"/>
    </location>
</feature>
<dbReference type="EMBL" id="QEEZ01000004">
    <property type="protein sequence ID" value="PWC02301.1"/>
    <property type="molecule type" value="Genomic_DNA"/>
</dbReference>
<sequence length="344" mass="37066">MATTFGNRINRARQILADKGWAGLLIGPGPELAYFTGRDIFSHERLTCLVITAEETHLIAPSTDEPGGWCDGEDAHRLAVDKLPKGDVGLGSGFTTAHVLRFQELIDGSTHLLPEEIMSVKERGEIGELARAGAAIDRVHAQVPELLQAGVTEEEVAKRLDELILHEHAEVDFVIVGSGPNGANPHHSHSERVLQPGDPVVVDIGGTLDSGYHSDSTRTYVVPGGEPPADFLKAFDAVAEGFRAACNLVRPGVTAGQLDEAARSVIEKAGFGEYFTHRLGHGIGLAGHERPWIVGNNDTVIEENMTFSIEPGVYVPGKWGIRIEDIVVVRGSGAETFNHRPHEL</sequence>
<dbReference type="RefSeq" id="WP_108431524.1">
    <property type="nucleotide sequence ID" value="NZ_CP026947.1"/>
</dbReference>
<accession>A0A2U1T8G7</accession>
<dbReference type="Pfam" id="PF01321">
    <property type="entry name" value="Creatinase_N"/>
    <property type="match status" value="1"/>
</dbReference>
<dbReference type="InterPro" id="IPR029149">
    <property type="entry name" value="Creatin/AminoP/Spt16_N"/>
</dbReference>
<dbReference type="Pfam" id="PF00557">
    <property type="entry name" value="Peptidase_M24"/>
    <property type="match status" value="1"/>
</dbReference>
<evidence type="ECO:0000313" key="3">
    <source>
        <dbReference type="EMBL" id="PWC02301.1"/>
    </source>
</evidence>
<dbReference type="InterPro" id="IPR036005">
    <property type="entry name" value="Creatinase/aminopeptidase-like"/>
</dbReference>
<dbReference type="OrthoDB" id="9806388at2"/>
<evidence type="ECO:0000313" key="4">
    <source>
        <dbReference type="Proteomes" id="UP000244989"/>
    </source>
</evidence>
<reference evidence="4" key="1">
    <citation type="submission" date="2018-04" db="EMBL/GenBank/DDBJ databases">
        <authorList>
            <person name="Liu S."/>
            <person name="Wang Z."/>
            <person name="Li J."/>
        </authorList>
    </citation>
    <scope>NUCLEOTIDE SEQUENCE [LARGE SCALE GENOMIC DNA]</scope>
    <source>
        <strain evidence="4">2189</strain>
    </source>
</reference>
<feature type="domain" description="Creatinase N-terminal" evidence="2">
    <location>
        <begin position="8"/>
        <end position="63"/>
    </location>
</feature>
<evidence type="ECO:0000259" key="1">
    <source>
        <dbReference type="Pfam" id="PF00557"/>
    </source>
</evidence>
<dbReference type="Proteomes" id="UP000244989">
    <property type="component" value="Unassembled WGS sequence"/>
</dbReference>
<organism evidence="3 4">
    <name type="scientific">Corynebacterium yudongzhengii</name>
    <dbReference type="NCBI Taxonomy" id="2080740"/>
    <lineage>
        <taxon>Bacteria</taxon>
        <taxon>Bacillati</taxon>
        <taxon>Actinomycetota</taxon>
        <taxon>Actinomycetes</taxon>
        <taxon>Mycobacteriales</taxon>
        <taxon>Corynebacteriaceae</taxon>
        <taxon>Corynebacterium</taxon>
    </lineage>
</organism>
<keyword evidence="4" id="KW-1185">Reference proteome</keyword>
<gene>
    <name evidence="3" type="ORF">DF222_02920</name>
</gene>
<proteinExistence type="predicted"/>
<name>A0A2U1T8G7_9CORY</name>
<protein>
    <submittedName>
        <fullName evidence="3">Peptidase M24 family protein</fullName>
    </submittedName>
</protein>
<dbReference type="AlphaFoldDB" id="A0A2U1T8G7"/>
<dbReference type="InterPro" id="IPR050659">
    <property type="entry name" value="Peptidase_M24B"/>
</dbReference>